<dbReference type="InterPro" id="IPR006638">
    <property type="entry name" value="Elp3/MiaA/NifB-like_rSAM"/>
</dbReference>
<dbReference type="InterPro" id="IPR058240">
    <property type="entry name" value="rSAM_sf"/>
</dbReference>
<dbReference type="InterPro" id="IPR004559">
    <property type="entry name" value="HemW-like"/>
</dbReference>
<keyword evidence="2" id="KW-0408">Iron</keyword>
<evidence type="ECO:0000313" key="4">
    <source>
        <dbReference type="EMBL" id="MEM0541693.1"/>
    </source>
</evidence>
<dbReference type="SFLD" id="SFLDG01065">
    <property type="entry name" value="anaerobic_coproporphyrinogen-I"/>
    <property type="match status" value="1"/>
</dbReference>
<keyword evidence="2" id="KW-0349">Heme</keyword>
<comment type="subcellular location">
    <subcellularLocation>
        <location evidence="2">Cytoplasm</location>
    </subcellularLocation>
</comment>
<evidence type="ECO:0000256" key="2">
    <source>
        <dbReference type="RuleBase" id="RU364116"/>
    </source>
</evidence>
<dbReference type="SFLD" id="SFLDS00029">
    <property type="entry name" value="Radical_SAM"/>
    <property type="match status" value="1"/>
</dbReference>
<keyword evidence="2" id="KW-0949">S-adenosyl-L-methionine</keyword>
<keyword evidence="2" id="KW-0963">Cytoplasm</keyword>
<dbReference type="Pfam" id="PF06969">
    <property type="entry name" value="HemN_C"/>
    <property type="match status" value="1"/>
</dbReference>
<comment type="caution">
    <text evidence="4">The sequence shown here is derived from an EMBL/GenBank/DDBJ whole genome shotgun (WGS) entry which is preliminary data.</text>
</comment>
<dbReference type="PANTHER" id="PTHR13932">
    <property type="entry name" value="COPROPORPHYRINIGEN III OXIDASE"/>
    <property type="match status" value="1"/>
</dbReference>
<dbReference type="CDD" id="cd01335">
    <property type="entry name" value="Radical_SAM"/>
    <property type="match status" value="1"/>
</dbReference>
<dbReference type="SUPFAM" id="SSF102114">
    <property type="entry name" value="Radical SAM enzymes"/>
    <property type="match status" value="1"/>
</dbReference>
<evidence type="ECO:0000313" key="5">
    <source>
        <dbReference type="Proteomes" id="UP001460072"/>
    </source>
</evidence>
<dbReference type="PANTHER" id="PTHR13932:SF5">
    <property type="entry name" value="RADICAL S-ADENOSYL METHIONINE DOMAIN-CONTAINING PROTEIN 1, MITOCHONDRIAL"/>
    <property type="match status" value="1"/>
</dbReference>
<comment type="function">
    <text evidence="2">Probably acts as a heme chaperone, transferring heme to an unknown acceptor. Binds one molecule of heme per monomer, possibly covalently. Binds 1 [4Fe-4S] cluster. The cluster is coordinated with 3 cysteines and an exchangeable S-adenosyl-L-methionine.</text>
</comment>
<organism evidence="4 5">
    <name type="scientific">Flavobacterium aureirubrum</name>
    <dbReference type="NCBI Taxonomy" id="3133147"/>
    <lineage>
        <taxon>Bacteria</taxon>
        <taxon>Pseudomonadati</taxon>
        <taxon>Bacteroidota</taxon>
        <taxon>Flavobacteriia</taxon>
        <taxon>Flavobacteriales</taxon>
        <taxon>Flavobacteriaceae</taxon>
        <taxon>Flavobacterium</taxon>
    </lineage>
</organism>
<dbReference type="PROSITE" id="PS51918">
    <property type="entry name" value="RADICAL_SAM"/>
    <property type="match status" value="1"/>
</dbReference>
<keyword evidence="2" id="KW-0411">Iron-sulfur</keyword>
<name>A0ABU9N2E4_9FLAO</name>
<dbReference type="Pfam" id="PF04055">
    <property type="entry name" value="Radical_SAM"/>
    <property type="match status" value="1"/>
</dbReference>
<dbReference type="EMBL" id="JBCGDO010000003">
    <property type="protein sequence ID" value="MEM0541693.1"/>
    <property type="molecule type" value="Genomic_DNA"/>
</dbReference>
<dbReference type="RefSeq" id="WP_342694925.1">
    <property type="nucleotide sequence ID" value="NZ_JBCGDO010000003.1"/>
</dbReference>
<accession>A0ABU9N2E4</accession>
<keyword evidence="5" id="KW-1185">Reference proteome</keyword>
<sequence length="377" mass="43032">MSGIYIHIPFCKQACHYCDFHFSTSLKKKDEMVLALAKEIELRKDECAEVIETIYFGGGTPSILSISDIRFLIDEVYRSYKVIECPEITIEANPDDLSNEQIIALSKSKVNRLSIGVQSFFEDDLKLMNRAHNADEAKKCLEFATQYFDNISIDLIYGMPNMSNEKWLKNIETALSFNIPHISSYALTVEPKTALKKLIATGKIDEPKDEVAQEHFQILVDKLSENGFIHYELSNFGKSTYFSKNNSAYWLGKKYIGIGPSAHSFDGVSRSWNISNNSIYIKSIAENKLPSETEILSKNDCYNEYVMTGLRTIWGISLDRIENEFGTDFLEYLLKQSEKFIADDLLYFDEKILKATQKGKFLCDGIASDLFLLNLEK</sequence>
<protein>
    <recommendedName>
        <fullName evidence="2">Heme chaperone HemW</fullName>
    </recommendedName>
</protein>
<keyword evidence="2" id="KW-0143">Chaperone</keyword>
<dbReference type="SMART" id="SM00729">
    <property type="entry name" value="Elp3"/>
    <property type="match status" value="1"/>
</dbReference>
<dbReference type="SFLD" id="SFLDF00562">
    <property type="entry name" value="HemN-like__clustered_with_heat"/>
    <property type="match status" value="1"/>
</dbReference>
<dbReference type="NCBIfam" id="TIGR00539">
    <property type="entry name" value="hemN_rel"/>
    <property type="match status" value="1"/>
</dbReference>
<dbReference type="Gene3D" id="3.80.30.20">
    <property type="entry name" value="tm_1862 like domain"/>
    <property type="match status" value="1"/>
</dbReference>
<dbReference type="InterPro" id="IPR034505">
    <property type="entry name" value="Coproporphyrinogen-III_oxidase"/>
</dbReference>
<dbReference type="InterPro" id="IPR007197">
    <property type="entry name" value="rSAM"/>
</dbReference>
<proteinExistence type="inferred from homology"/>
<gene>
    <name evidence="4" type="primary">hemW</name>
    <name evidence="4" type="ORF">WFZ85_03625</name>
</gene>
<dbReference type="InterPro" id="IPR023404">
    <property type="entry name" value="rSAM_horseshoe"/>
</dbReference>
<reference evidence="4 5" key="1">
    <citation type="submission" date="2024-03" db="EMBL/GenBank/DDBJ databases">
        <title>Two novel species of the genus Flavobacterium exhibiting potentially degradation of complex polysaccharides.</title>
        <authorList>
            <person name="Lian X."/>
        </authorList>
    </citation>
    <scope>NUCLEOTIDE SEQUENCE [LARGE SCALE GENOMIC DNA]</scope>
    <source>
        <strain evidence="5">j3</strain>
    </source>
</reference>
<comment type="similarity">
    <text evidence="1">Belongs to the anaerobic coproporphyrinogen-III oxidase family. HemW subfamily.</text>
</comment>
<evidence type="ECO:0000259" key="3">
    <source>
        <dbReference type="PROSITE" id="PS51918"/>
    </source>
</evidence>
<feature type="domain" description="Radical SAM core" evidence="3">
    <location>
        <begin position="1"/>
        <end position="229"/>
    </location>
</feature>
<dbReference type="InterPro" id="IPR010723">
    <property type="entry name" value="HemN_C"/>
</dbReference>
<keyword evidence="2" id="KW-0479">Metal-binding</keyword>
<keyword evidence="2" id="KW-0004">4Fe-4S</keyword>
<evidence type="ECO:0000256" key="1">
    <source>
        <dbReference type="ARBA" id="ARBA00006100"/>
    </source>
</evidence>
<dbReference type="Proteomes" id="UP001460072">
    <property type="component" value="Unassembled WGS sequence"/>
</dbReference>
<dbReference type="SFLD" id="SFLDF00288">
    <property type="entry name" value="HemN-like__clustered_with_nucl"/>
    <property type="match status" value="1"/>
</dbReference>